<dbReference type="PRINTS" id="PR01590">
    <property type="entry name" value="HTHFIS"/>
</dbReference>
<dbReference type="GO" id="GO:0005524">
    <property type="term" value="F:ATP binding"/>
    <property type="evidence" value="ECO:0007669"/>
    <property type="project" value="UniProtKB-KW"/>
</dbReference>
<dbReference type="InterPro" id="IPR009057">
    <property type="entry name" value="Homeodomain-like_sf"/>
</dbReference>
<evidence type="ECO:0000256" key="5">
    <source>
        <dbReference type="PROSITE-ProRule" id="PRU00169"/>
    </source>
</evidence>
<evidence type="ECO:0000313" key="9">
    <source>
        <dbReference type="Proteomes" id="UP000696931"/>
    </source>
</evidence>
<evidence type="ECO:0000259" key="7">
    <source>
        <dbReference type="PROSITE" id="PS50110"/>
    </source>
</evidence>
<keyword evidence="5" id="KW-0597">Phosphoprotein</keyword>
<dbReference type="Gene3D" id="1.10.10.60">
    <property type="entry name" value="Homeodomain-like"/>
    <property type="match status" value="1"/>
</dbReference>
<evidence type="ECO:0000256" key="4">
    <source>
        <dbReference type="ARBA" id="ARBA00023163"/>
    </source>
</evidence>
<dbReference type="Pfam" id="PF25601">
    <property type="entry name" value="AAA_lid_14"/>
    <property type="match status" value="1"/>
</dbReference>
<keyword evidence="3" id="KW-0805">Transcription regulation</keyword>
<feature type="modified residue" description="4-aspartylphosphate" evidence="5">
    <location>
        <position position="34"/>
    </location>
</feature>
<gene>
    <name evidence="8" type="ORF">HZA61_08770</name>
</gene>
<dbReference type="PROSITE" id="PS50045">
    <property type="entry name" value="SIGMA54_INTERACT_4"/>
    <property type="match status" value="1"/>
</dbReference>
<dbReference type="InterPro" id="IPR003593">
    <property type="entry name" value="AAA+_ATPase"/>
</dbReference>
<dbReference type="EMBL" id="JACRIW010000058">
    <property type="protein sequence ID" value="MBI5169566.1"/>
    <property type="molecule type" value="Genomic_DNA"/>
</dbReference>
<name>A0A933SDW3_UNCEI</name>
<dbReference type="Pfam" id="PF00072">
    <property type="entry name" value="Response_reg"/>
    <property type="match status" value="1"/>
</dbReference>
<dbReference type="GO" id="GO:0043565">
    <property type="term" value="F:sequence-specific DNA binding"/>
    <property type="evidence" value="ECO:0007669"/>
    <property type="project" value="InterPro"/>
</dbReference>
<evidence type="ECO:0000256" key="1">
    <source>
        <dbReference type="ARBA" id="ARBA00022741"/>
    </source>
</evidence>
<evidence type="ECO:0000313" key="8">
    <source>
        <dbReference type="EMBL" id="MBI5169566.1"/>
    </source>
</evidence>
<dbReference type="SUPFAM" id="SSF46689">
    <property type="entry name" value="Homeodomain-like"/>
    <property type="match status" value="1"/>
</dbReference>
<dbReference type="InterPro" id="IPR058031">
    <property type="entry name" value="AAA_lid_NorR"/>
</dbReference>
<dbReference type="AlphaFoldDB" id="A0A933SDW3"/>
<dbReference type="SMART" id="SM00448">
    <property type="entry name" value="REC"/>
    <property type="match status" value="1"/>
</dbReference>
<accession>A0A933SDW3</accession>
<dbReference type="InterPro" id="IPR025944">
    <property type="entry name" value="Sigma_54_int_dom_CS"/>
</dbReference>
<keyword evidence="4" id="KW-0804">Transcription</keyword>
<evidence type="ECO:0000259" key="6">
    <source>
        <dbReference type="PROSITE" id="PS50045"/>
    </source>
</evidence>
<dbReference type="SUPFAM" id="SSF52540">
    <property type="entry name" value="P-loop containing nucleoside triphosphate hydrolases"/>
    <property type="match status" value="1"/>
</dbReference>
<dbReference type="Pfam" id="PF02954">
    <property type="entry name" value="HTH_8"/>
    <property type="match status" value="1"/>
</dbReference>
<dbReference type="InterPro" id="IPR027417">
    <property type="entry name" value="P-loop_NTPase"/>
</dbReference>
<dbReference type="GO" id="GO:0000160">
    <property type="term" value="P:phosphorelay signal transduction system"/>
    <property type="evidence" value="ECO:0007669"/>
    <property type="project" value="InterPro"/>
</dbReference>
<dbReference type="GO" id="GO:0006355">
    <property type="term" value="P:regulation of DNA-templated transcription"/>
    <property type="evidence" value="ECO:0007669"/>
    <property type="project" value="InterPro"/>
</dbReference>
<dbReference type="PROSITE" id="PS50110">
    <property type="entry name" value="RESPONSE_REGULATORY"/>
    <property type="match status" value="1"/>
</dbReference>
<dbReference type="InterPro" id="IPR001789">
    <property type="entry name" value="Sig_transdc_resp-reg_receiver"/>
</dbReference>
<dbReference type="PROSITE" id="PS00688">
    <property type="entry name" value="SIGMA54_INTERACT_3"/>
    <property type="match status" value="1"/>
</dbReference>
<dbReference type="SMART" id="SM00382">
    <property type="entry name" value="AAA"/>
    <property type="match status" value="1"/>
</dbReference>
<keyword evidence="2" id="KW-0067">ATP-binding</keyword>
<dbReference type="CDD" id="cd00009">
    <property type="entry name" value="AAA"/>
    <property type="match status" value="1"/>
</dbReference>
<evidence type="ECO:0000256" key="2">
    <source>
        <dbReference type="ARBA" id="ARBA00022840"/>
    </source>
</evidence>
<keyword evidence="1" id="KW-0547">Nucleotide-binding</keyword>
<feature type="domain" description="Sigma-54 factor interaction" evidence="6">
    <location>
        <begin position="131"/>
        <end position="360"/>
    </location>
</feature>
<dbReference type="Gene3D" id="1.10.8.60">
    <property type="match status" value="1"/>
</dbReference>
<dbReference type="InterPro" id="IPR002078">
    <property type="entry name" value="Sigma_54_int"/>
</dbReference>
<dbReference type="Pfam" id="PF00158">
    <property type="entry name" value="Sigma54_activat"/>
    <property type="match status" value="1"/>
</dbReference>
<dbReference type="InterPro" id="IPR011006">
    <property type="entry name" value="CheY-like_superfamily"/>
</dbReference>
<reference evidence="8" key="1">
    <citation type="submission" date="2020-07" db="EMBL/GenBank/DDBJ databases">
        <title>Huge and variable diversity of episymbiotic CPR bacteria and DPANN archaea in groundwater ecosystems.</title>
        <authorList>
            <person name="He C.Y."/>
            <person name="Keren R."/>
            <person name="Whittaker M."/>
            <person name="Farag I.F."/>
            <person name="Doudna J."/>
            <person name="Cate J.H.D."/>
            <person name="Banfield J.F."/>
        </authorList>
    </citation>
    <scope>NUCLEOTIDE SEQUENCE</scope>
    <source>
        <strain evidence="8">NC_groundwater_1813_Pr3_B-0.1um_71_17</strain>
    </source>
</reference>
<dbReference type="Proteomes" id="UP000696931">
    <property type="component" value="Unassembled WGS sequence"/>
</dbReference>
<dbReference type="SUPFAM" id="SSF52172">
    <property type="entry name" value="CheY-like"/>
    <property type="match status" value="1"/>
</dbReference>
<feature type="domain" description="Response regulatory" evidence="7">
    <location>
        <begin position="1"/>
        <end position="104"/>
    </location>
</feature>
<evidence type="ECO:0000256" key="3">
    <source>
        <dbReference type="ARBA" id="ARBA00023015"/>
    </source>
</evidence>
<sequence length="436" mass="47161">MLLRGEGFAVETATSPALVLHAVEQKDFALALLDMNYARDTTSGGEGLDLIERLRALDPAMPVVVMTAWGSVDGAVAAVRRGARDYVQKPWDNDRLLQTLRTQVELAAALRRGARLEQENRLLRRDGVPEIVCESAAMRAALDLAQRVAPSEAAVLITGEHGTGKETFARLVHALGARAHRPFVAVHAGGLSDAAFESELFGHEKGAFPGATSERAGRFELADGGTLFLDDLSGVTPAQQAKLLRVLESGECERLGSSRVRAVHVRVVAASSTDLHAECAAGRFREDLLFRLKTVEIALPPLRERPEDVPALAAFFLHRHAKRYRKSVTSFAPAALQALLAHPWPGNVRELDHAVERAVLLARDAELGTEDLGLRAPADGAPPLEKLTLDEAERLLIQRALARHDGNVSLAARALGLSRSALYRRLERHGIRAAGS</sequence>
<comment type="caution">
    <text evidence="8">The sequence shown here is derived from an EMBL/GenBank/DDBJ whole genome shotgun (WGS) entry which is preliminary data.</text>
</comment>
<dbReference type="InterPro" id="IPR002197">
    <property type="entry name" value="HTH_Fis"/>
</dbReference>
<dbReference type="Gene3D" id="3.40.50.300">
    <property type="entry name" value="P-loop containing nucleotide triphosphate hydrolases"/>
    <property type="match status" value="1"/>
</dbReference>
<organism evidence="8 9">
    <name type="scientific">Eiseniibacteriota bacterium</name>
    <dbReference type="NCBI Taxonomy" id="2212470"/>
    <lineage>
        <taxon>Bacteria</taxon>
        <taxon>Candidatus Eiseniibacteriota</taxon>
    </lineage>
</organism>
<dbReference type="PANTHER" id="PTHR32071">
    <property type="entry name" value="TRANSCRIPTIONAL REGULATORY PROTEIN"/>
    <property type="match status" value="1"/>
</dbReference>
<protein>
    <submittedName>
        <fullName evidence="8">Sigma-54-dependent Fis family transcriptional regulator</fullName>
    </submittedName>
</protein>
<dbReference type="FunFam" id="3.40.50.300:FF:000006">
    <property type="entry name" value="DNA-binding transcriptional regulator NtrC"/>
    <property type="match status" value="1"/>
</dbReference>
<dbReference type="Gene3D" id="3.40.50.2300">
    <property type="match status" value="1"/>
</dbReference>
<proteinExistence type="predicted"/>